<proteinExistence type="inferred from homology"/>
<evidence type="ECO:0000256" key="5">
    <source>
        <dbReference type="RuleBase" id="RU003801"/>
    </source>
</evidence>
<evidence type="ECO:0000259" key="6">
    <source>
        <dbReference type="Pfam" id="PF00755"/>
    </source>
</evidence>
<evidence type="ECO:0000256" key="1">
    <source>
        <dbReference type="ARBA" id="ARBA00005232"/>
    </source>
</evidence>
<evidence type="ECO:0000256" key="2">
    <source>
        <dbReference type="ARBA" id="ARBA00022679"/>
    </source>
</evidence>
<evidence type="ECO:0000313" key="7">
    <source>
        <dbReference type="EMBL" id="JAS84334.1"/>
    </source>
</evidence>
<feature type="domain" description="Choline/carnitine acyltransferase" evidence="6">
    <location>
        <begin position="76"/>
        <end position="663"/>
    </location>
</feature>
<protein>
    <recommendedName>
        <fullName evidence="6">Choline/carnitine acyltransferase domain-containing protein</fullName>
    </recommendedName>
</protein>
<dbReference type="EMBL" id="GECU01023372">
    <property type="protein sequence ID" value="JAS84334.1"/>
    <property type="molecule type" value="Transcribed_RNA"/>
</dbReference>
<name>A0A1B6IBM3_9HEMI</name>
<sequence length="674" mass="76663">MAGVLSTSKKVFKFTSPCHTNKIAIRNAIHGRPLFATQERSRSNLFKEVLATGPDYQHIEKSAVPTHHFQKSLPRLPIPELDKTCERYLRAQLPLLVPASYDYTKSCVDKFRKTEGVVCQNSLIQEDKENSHTSYISKPWFDMYLSDRRPLPINFNPFLVFMNNENKDYNKQLVKAANLVISSLRFYKSLNEGCLEPEVYHLKPEWSKNNMFKTFTKLLPETVSWYGAYLFKAFPLDMSQYTNLFNTTRVPEVGKDRLSHTPGARHLLVMRRGHFYVFDVIDKDGNIVNPDVILGGLDQILDEDDPVAEHPVGILTTADRDYWAKARKHLENIGNKEELNLIDSSLFNLVLDDATPGEDPISMVRLFLHADGVNRWFDKSFSLIVAKDGRAGINFEHSWGDGVAVLRYFNDVHRDSVRKPRAVNFHLKNLSTPIRKLKFKLDDKAKNTIAEAKKRYEKTCNSLEVRVLDYRIFGRQLCKPLNVSPDAVMQLSFQLAHDQLTGQSVPTYESCSTAAFKHGRTETVRPCTVETQNMCKALRQSQQPTKSELQQMLKNCSKVHSQLIKEAAMGLGFDRHLFALKLIAEKKGLNLDLFNDPAYKAINQNILSTSTLASDYLELGAFGPVVQNGYGIGYSVWNDRLGCIITNYSGHSDGLGFLQALEESLNKIEEILRP</sequence>
<organism evidence="7">
    <name type="scientific">Homalodisca liturata</name>
    <dbReference type="NCBI Taxonomy" id="320908"/>
    <lineage>
        <taxon>Eukaryota</taxon>
        <taxon>Metazoa</taxon>
        <taxon>Ecdysozoa</taxon>
        <taxon>Arthropoda</taxon>
        <taxon>Hexapoda</taxon>
        <taxon>Insecta</taxon>
        <taxon>Pterygota</taxon>
        <taxon>Neoptera</taxon>
        <taxon>Paraneoptera</taxon>
        <taxon>Hemiptera</taxon>
        <taxon>Auchenorrhyncha</taxon>
        <taxon>Membracoidea</taxon>
        <taxon>Cicadellidae</taxon>
        <taxon>Cicadellinae</taxon>
        <taxon>Proconiini</taxon>
        <taxon>Homalodisca</taxon>
    </lineage>
</organism>
<dbReference type="InterPro" id="IPR023213">
    <property type="entry name" value="CAT-like_dom_sf"/>
</dbReference>
<gene>
    <name evidence="7" type="ORF">g.22345</name>
</gene>
<dbReference type="PANTHER" id="PTHR22589:SF16">
    <property type="entry name" value="CARNITINE O-PALMITOYLTRANSFERASE 2, MITOCHONDRIAL"/>
    <property type="match status" value="1"/>
</dbReference>
<dbReference type="GO" id="GO:0005739">
    <property type="term" value="C:mitochondrion"/>
    <property type="evidence" value="ECO:0007669"/>
    <property type="project" value="TreeGrafter"/>
</dbReference>
<dbReference type="PROSITE" id="PS00440">
    <property type="entry name" value="ACYLTRANSF_C_2"/>
    <property type="match status" value="1"/>
</dbReference>
<accession>A0A1B6IBM3</accession>
<dbReference type="Gene3D" id="3.30.559.70">
    <property type="entry name" value="Choline/Carnitine o-acyltransferase, domain 2"/>
    <property type="match status" value="1"/>
</dbReference>
<dbReference type="SUPFAM" id="SSF52777">
    <property type="entry name" value="CoA-dependent acyltransferases"/>
    <property type="match status" value="2"/>
</dbReference>
<dbReference type="InterPro" id="IPR039551">
    <property type="entry name" value="Cho/carn_acyl_trans"/>
</dbReference>
<keyword evidence="2 5" id="KW-0808">Transferase</keyword>
<reference evidence="7" key="1">
    <citation type="submission" date="2015-11" db="EMBL/GenBank/DDBJ databases">
        <title>De novo transcriptome assembly of four potential Pierce s Disease insect vectors from Arizona vineyards.</title>
        <authorList>
            <person name="Tassone E.E."/>
        </authorList>
    </citation>
    <scope>NUCLEOTIDE SEQUENCE</scope>
</reference>
<evidence type="ECO:0000256" key="3">
    <source>
        <dbReference type="ARBA" id="ARBA00023315"/>
    </source>
</evidence>
<dbReference type="PANTHER" id="PTHR22589">
    <property type="entry name" value="CARNITINE O-ACYLTRANSFERASE"/>
    <property type="match status" value="1"/>
</dbReference>
<dbReference type="InterPro" id="IPR000542">
    <property type="entry name" value="Carn_acyl_trans"/>
</dbReference>
<dbReference type="GO" id="GO:0006635">
    <property type="term" value="P:fatty acid beta-oxidation"/>
    <property type="evidence" value="ECO:0007669"/>
    <property type="project" value="TreeGrafter"/>
</dbReference>
<evidence type="ECO:0000256" key="4">
    <source>
        <dbReference type="PIRSR" id="PIRSR600542-1"/>
    </source>
</evidence>
<dbReference type="FunFam" id="1.10.275.20:FF:000001">
    <property type="entry name" value="carnitine O-palmitoyltransferase 2, mitochondrial"/>
    <property type="match status" value="1"/>
</dbReference>
<feature type="active site" description="Proton acceptor" evidence="4">
    <location>
        <position position="397"/>
    </location>
</feature>
<dbReference type="AlphaFoldDB" id="A0A1B6IBM3"/>
<comment type="similarity">
    <text evidence="1 5">Belongs to the carnitine/choline acetyltransferase family.</text>
</comment>
<dbReference type="Gene3D" id="3.30.559.10">
    <property type="entry name" value="Chloramphenicol acetyltransferase-like domain"/>
    <property type="match status" value="1"/>
</dbReference>
<dbReference type="Pfam" id="PF00755">
    <property type="entry name" value="Carn_acyltransf"/>
    <property type="match status" value="1"/>
</dbReference>
<dbReference type="InterPro" id="IPR042231">
    <property type="entry name" value="Cho/carn_acyl_trans_2"/>
</dbReference>
<keyword evidence="3 5" id="KW-0012">Acyltransferase</keyword>
<dbReference type="GO" id="GO:0004095">
    <property type="term" value="F:carnitine O-palmitoyltransferase activity"/>
    <property type="evidence" value="ECO:0007669"/>
    <property type="project" value="TreeGrafter"/>
</dbReference>